<dbReference type="RefSeq" id="WP_326087155.1">
    <property type="nucleotide sequence ID" value="NZ_JARLKZ010000005.1"/>
</dbReference>
<evidence type="ECO:0000313" key="2">
    <source>
        <dbReference type="EMBL" id="MEC0239874.1"/>
    </source>
</evidence>
<sequence length="79" mass="8656">MIQGGLSPHWGSIASDELMPSPPQNIQLIQSNADQPMGDIINKVVVSGSSNSVEQAMKDIKSVWDKTGGQQVDEWYAKW</sequence>
<dbReference type="Proteomes" id="UP001344632">
    <property type="component" value="Unassembled WGS sequence"/>
</dbReference>
<evidence type="ECO:0000313" key="3">
    <source>
        <dbReference type="Proteomes" id="UP001344632"/>
    </source>
</evidence>
<accession>A0ABU6GJF6</accession>
<keyword evidence="3" id="KW-1185">Reference proteome</keyword>
<dbReference type="EMBL" id="JARLKZ010000005">
    <property type="protein sequence ID" value="MEC0239874.1"/>
    <property type="molecule type" value="Genomic_DNA"/>
</dbReference>
<proteinExistence type="predicted"/>
<feature type="region of interest" description="Disordered" evidence="1">
    <location>
        <begin position="1"/>
        <end position="25"/>
    </location>
</feature>
<comment type="caution">
    <text evidence="2">The sequence shown here is derived from an EMBL/GenBank/DDBJ whole genome shotgun (WGS) entry which is preliminary data.</text>
</comment>
<name>A0ABU6GJF6_9BACL</name>
<organism evidence="2 3">
    <name type="scientific">Paenibacillus dokdonensis</name>
    <dbReference type="NCBI Taxonomy" id="2567944"/>
    <lineage>
        <taxon>Bacteria</taxon>
        <taxon>Bacillati</taxon>
        <taxon>Bacillota</taxon>
        <taxon>Bacilli</taxon>
        <taxon>Bacillales</taxon>
        <taxon>Paenibacillaceae</taxon>
        <taxon>Paenibacillus</taxon>
    </lineage>
</organism>
<reference evidence="2 3" key="1">
    <citation type="submission" date="2023-03" db="EMBL/GenBank/DDBJ databases">
        <title>Bacillus Genome Sequencing.</title>
        <authorList>
            <person name="Dunlap C."/>
        </authorList>
    </citation>
    <scope>NUCLEOTIDE SEQUENCE [LARGE SCALE GENOMIC DNA]</scope>
    <source>
        <strain evidence="2 3">BD-525</strain>
    </source>
</reference>
<gene>
    <name evidence="2" type="ORF">P4H66_08410</name>
</gene>
<evidence type="ECO:0000256" key="1">
    <source>
        <dbReference type="SAM" id="MobiDB-lite"/>
    </source>
</evidence>
<protein>
    <submittedName>
        <fullName evidence="2">Uncharacterized protein</fullName>
    </submittedName>
</protein>